<accession>A0ABD7IRI3</accession>
<name>A0ABD7IRI3_LACPE</name>
<proteinExistence type="predicted"/>
<dbReference type="EMBL" id="RDCJ01000069">
    <property type="protein sequence ID" value="RMW48988.1"/>
    <property type="molecule type" value="Genomic_DNA"/>
</dbReference>
<evidence type="ECO:0000313" key="1">
    <source>
        <dbReference type="EMBL" id="RMW48988.1"/>
    </source>
</evidence>
<dbReference type="AlphaFoldDB" id="A0ABD7IRI3"/>
<evidence type="ECO:0000313" key="2">
    <source>
        <dbReference type="Proteomes" id="UP000276249"/>
    </source>
</evidence>
<gene>
    <name evidence="1" type="ORF">D6U18_06780</name>
</gene>
<reference evidence="1 2" key="1">
    <citation type="submission" date="2018-10" db="EMBL/GenBank/DDBJ databases">
        <title>Genome sequences of five Lactobacillus pentosus strains isolated from brines of traditionally fermented spanish-style green table olives and differences between them.</title>
        <authorList>
            <person name="Jimenez Diaz R."/>
        </authorList>
    </citation>
    <scope>NUCLEOTIDE SEQUENCE [LARGE SCALE GENOMIC DNA]</scope>
    <source>
        <strain evidence="1 2">IG10</strain>
    </source>
</reference>
<organism evidence="1 2">
    <name type="scientific">Lactiplantibacillus pentosus</name>
    <name type="common">Lactobacillus pentosus</name>
    <dbReference type="NCBI Taxonomy" id="1589"/>
    <lineage>
        <taxon>Bacteria</taxon>
        <taxon>Bacillati</taxon>
        <taxon>Bacillota</taxon>
        <taxon>Bacilli</taxon>
        <taxon>Lactobacillales</taxon>
        <taxon>Lactobacillaceae</taxon>
        <taxon>Lactiplantibacillus</taxon>
    </lineage>
</organism>
<sequence>MRQTPVVPNRITSNSQRRMKVAAVSDQDFYLIANNYYHANIKKRLKTSDPSTPKIIVLAKKGH</sequence>
<protein>
    <submittedName>
        <fullName evidence="1">Uncharacterized protein</fullName>
    </submittedName>
</protein>
<dbReference type="Proteomes" id="UP000276249">
    <property type="component" value="Unassembled WGS sequence"/>
</dbReference>
<comment type="caution">
    <text evidence="1">The sequence shown here is derived from an EMBL/GenBank/DDBJ whole genome shotgun (WGS) entry which is preliminary data.</text>
</comment>